<dbReference type="PROSITE" id="PS51061">
    <property type="entry name" value="R3H"/>
    <property type="match status" value="1"/>
</dbReference>
<sequence>MTAAEEPPGRNFSRREDPAARAGAVVEAVVAALEVGGEVRVTETEEEIRVSVEEEDDAALLIGKHGATIDALQHLAARAAFQGVDRGRKRVVIDAGGYRERRQGALERAADQAVEEALSFGRSVELDPMNSFERRIVHNHLKDRTDVDTHSEGDEPERRLVVSPLHSAG</sequence>
<name>A0A6J4SER8_9ACTN</name>
<dbReference type="CDD" id="cd02414">
    <property type="entry name" value="KH-II_Jag"/>
    <property type="match status" value="1"/>
</dbReference>
<evidence type="ECO:0000313" key="3">
    <source>
        <dbReference type="EMBL" id="CAA9497024.1"/>
    </source>
</evidence>
<dbReference type="InterPro" id="IPR034079">
    <property type="entry name" value="R3H_KhpB"/>
</dbReference>
<reference evidence="3" key="1">
    <citation type="submission" date="2020-02" db="EMBL/GenBank/DDBJ databases">
        <authorList>
            <person name="Meier V. D."/>
        </authorList>
    </citation>
    <scope>NUCLEOTIDE SEQUENCE</scope>
    <source>
        <strain evidence="3">AVDCRST_MAG17</strain>
    </source>
</reference>
<dbReference type="InterPro" id="IPR038008">
    <property type="entry name" value="Jag_KH"/>
</dbReference>
<dbReference type="Pfam" id="PF13083">
    <property type="entry name" value="KH_KhpA-B"/>
    <property type="match status" value="1"/>
</dbReference>
<feature type="region of interest" description="Disordered" evidence="1">
    <location>
        <begin position="1"/>
        <end position="20"/>
    </location>
</feature>
<dbReference type="SUPFAM" id="SSF82708">
    <property type="entry name" value="R3H domain"/>
    <property type="match status" value="1"/>
</dbReference>
<dbReference type="EMBL" id="CADCVV010000078">
    <property type="protein sequence ID" value="CAA9497024.1"/>
    <property type="molecule type" value="Genomic_DNA"/>
</dbReference>
<dbReference type="InterPro" id="IPR015946">
    <property type="entry name" value="KH_dom-like_a/b"/>
</dbReference>
<dbReference type="InterPro" id="IPR036867">
    <property type="entry name" value="R3H_dom_sf"/>
</dbReference>
<dbReference type="GO" id="GO:0003723">
    <property type="term" value="F:RNA binding"/>
    <property type="evidence" value="ECO:0007669"/>
    <property type="project" value="InterPro"/>
</dbReference>
<dbReference type="AlphaFoldDB" id="A0A6J4SER8"/>
<feature type="domain" description="R3H" evidence="2">
    <location>
        <begin position="100"/>
        <end position="166"/>
    </location>
</feature>
<accession>A0A6J4SER8</accession>
<feature type="compositionally biased region" description="Basic and acidic residues" evidence="1">
    <location>
        <begin position="143"/>
        <end position="160"/>
    </location>
</feature>
<dbReference type="SMART" id="SM00393">
    <property type="entry name" value="R3H"/>
    <property type="match status" value="1"/>
</dbReference>
<organism evidence="3">
    <name type="scientific">uncultured Solirubrobacterales bacterium</name>
    <dbReference type="NCBI Taxonomy" id="768556"/>
    <lineage>
        <taxon>Bacteria</taxon>
        <taxon>Bacillati</taxon>
        <taxon>Actinomycetota</taxon>
        <taxon>Thermoleophilia</taxon>
        <taxon>Solirubrobacterales</taxon>
        <taxon>environmental samples</taxon>
    </lineage>
</organism>
<dbReference type="Gene3D" id="3.30.1370.50">
    <property type="entry name" value="R3H-like domain"/>
    <property type="match status" value="1"/>
</dbReference>
<dbReference type="InterPro" id="IPR039247">
    <property type="entry name" value="KhpB"/>
</dbReference>
<gene>
    <name evidence="3" type="ORF">AVDCRST_MAG17-1132</name>
</gene>
<feature type="region of interest" description="Disordered" evidence="1">
    <location>
        <begin position="143"/>
        <end position="169"/>
    </location>
</feature>
<proteinExistence type="predicted"/>
<dbReference type="PANTHER" id="PTHR35800">
    <property type="entry name" value="PROTEIN JAG"/>
    <property type="match status" value="1"/>
</dbReference>
<dbReference type="Pfam" id="PF01424">
    <property type="entry name" value="R3H"/>
    <property type="match status" value="1"/>
</dbReference>
<dbReference type="CDD" id="cd02644">
    <property type="entry name" value="R3H_jag"/>
    <property type="match status" value="1"/>
</dbReference>
<evidence type="ECO:0000259" key="2">
    <source>
        <dbReference type="PROSITE" id="PS51061"/>
    </source>
</evidence>
<protein>
    <submittedName>
        <fullName evidence="3">RNA-binding protein Jag</fullName>
    </submittedName>
</protein>
<dbReference type="InterPro" id="IPR001374">
    <property type="entry name" value="R3H_dom"/>
</dbReference>
<dbReference type="PANTHER" id="PTHR35800:SF1">
    <property type="entry name" value="RNA-BINDING PROTEIN KHPB"/>
    <property type="match status" value="1"/>
</dbReference>
<evidence type="ECO:0000256" key="1">
    <source>
        <dbReference type="SAM" id="MobiDB-lite"/>
    </source>
</evidence>
<dbReference type="Gene3D" id="3.30.300.20">
    <property type="match status" value="1"/>
</dbReference>